<feature type="compositionally biased region" description="Polar residues" evidence="1">
    <location>
        <begin position="292"/>
        <end position="306"/>
    </location>
</feature>
<keyword evidence="3" id="KW-1185">Reference proteome</keyword>
<reference evidence="3" key="1">
    <citation type="journal article" date="2018" name="Nat. Microbiol.">
        <title>Leveraging single-cell genomics to expand the fungal tree of life.</title>
        <authorList>
            <person name="Ahrendt S.R."/>
            <person name="Quandt C.A."/>
            <person name="Ciobanu D."/>
            <person name="Clum A."/>
            <person name="Salamov A."/>
            <person name="Andreopoulos B."/>
            <person name="Cheng J.F."/>
            <person name="Woyke T."/>
            <person name="Pelin A."/>
            <person name="Henrissat B."/>
            <person name="Reynolds N.K."/>
            <person name="Benny G.L."/>
            <person name="Smith M.E."/>
            <person name="James T.Y."/>
            <person name="Grigoriev I.V."/>
        </authorList>
    </citation>
    <scope>NUCLEOTIDE SEQUENCE [LARGE SCALE GENOMIC DNA]</scope>
    <source>
        <strain evidence="3">RSA 468</strain>
    </source>
</reference>
<dbReference type="AlphaFoldDB" id="A0A4V1J5P5"/>
<organism evidence="2 3">
    <name type="scientific">Dimargaris cristalligena</name>
    <dbReference type="NCBI Taxonomy" id="215637"/>
    <lineage>
        <taxon>Eukaryota</taxon>
        <taxon>Fungi</taxon>
        <taxon>Fungi incertae sedis</taxon>
        <taxon>Zoopagomycota</taxon>
        <taxon>Kickxellomycotina</taxon>
        <taxon>Dimargaritomycetes</taxon>
        <taxon>Dimargaritales</taxon>
        <taxon>Dimargaritaceae</taxon>
        <taxon>Dimargaris</taxon>
    </lineage>
</organism>
<gene>
    <name evidence="2" type="ORF">BJ085DRAFT_33866</name>
</gene>
<evidence type="ECO:0000313" key="3">
    <source>
        <dbReference type="Proteomes" id="UP000268162"/>
    </source>
</evidence>
<evidence type="ECO:0000256" key="1">
    <source>
        <dbReference type="SAM" id="MobiDB-lite"/>
    </source>
</evidence>
<proteinExistence type="predicted"/>
<evidence type="ECO:0000313" key="2">
    <source>
        <dbReference type="EMBL" id="RKP39779.1"/>
    </source>
</evidence>
<protein>
    <submittedName>
        <fullName evidence="2">Uncharacterized protein</fullName>
    </submittedName>
</protein>
<dbReference type="EMBL" id="ML002244">
    <property type="protein sequence ID" value="RKP39779.1"/>
    <property type="molecule type" value="Genomic_DNA"/>
</dbReference>
<accession>A0A4V1J5P5</accession>
<feature type="region of interest" description="Disordered" evidence="1">
    <location>
        <begin position="285"/>
        <end position="306"/>
    </location>
</feature>
<dbReference type="Proteomes" id="UP000268162">
    <property type="component" value="Unassembled WGS sequence"/>
</dbReference>
<name>A0A4V1J5P5_9FUNG</name>
<sequence length="306" mass="35327">MLEFLENNSWLLVIQDEWEDLAPTWYKLAPLETWDTLLVSIGKNARSHHSECVKVFNAGAKTALNWDLHAAYIYDDFLTANRDSKFLTDNHRVSIDLSKLSEPEFQNAFPLASGIGEEQLFVLWRYVLHAGLSYNHPGSGMVSERDIIINSHMSTYLQLADMLPMIVSYTIQIALWNLYHKEERRSEVFGFFRRVVDFLIQNPAHDRVLNVADASFISEQAHVILKYAYARMDKPSVDLVQGIFNAEDIPEHLRYEINVSWSELSFGTRDISRYYNQSFEEFWAPSADSEAESNPDSATRSMRQAE</sequence>